<dbReference type="EMBL" id="UINC01003742">
    <property type="protein sequence ID" value="SVA08879.1"/>
    <property type="molecule type" value="Genomic_DNA"/>
</dbReference>
<reference evidence="2" key="1">
    <citation type="submission" date="2018-05" db="EMBL/GenBank/DDBJ databases">
        <authorList>
            <person name="Lanie J.A."/>
            <person name="Ng W.-L."/>
            <person name="Kazmierczak K.M."/>
            <person name="Andrzejewski T.M."/>
            <person name="Davidsen T.M."/>
            <person name="Wayne K.J."/>
            <person name="Tettelin H."/>
            <person name="Glass J.I."/>
            <person name="Rusch D."/>
            <person name="Podicherti R."/>
            <person name="Tsui H.-C.T."/>
            <person name="Winkler M.E."/>
        </authorList>
    </citation>
    <scope>NUCLEOTIDE SEQUENCE</scope>
</reference>
<dbReference type="PROSITE" id="PS51462">
    <property type="entry name" value="NUDIX"/>
    <property type="match status" value="1"/>
</dbReference>
<dbReference type="InterPro" id="IPR015797">
    <property type="entry name" value="NUDIX_hydrolase-like_dom_sf"/>
</dbReference>
<evidence type="ECO:0000259" key="1">
    <source>
        <dbReference type="PROSITE" id="PS51462"/>
    </source>
</evidence>
<dbReference type="CDD" id="cd03674">
    <property type="entry name" value="NUDIX_Hydrolase"/>
    <property type="match status" value="1"/>
</dbReference>
<proteinExistence type="predicted"/>
<evidence type="ECO:0000313" key="2">
    <source>
        <dbReference type="EMBL" id="SVA08879.1"/>
    </source>
</evidence>
<name>A0A381SZI5_9ZZZZ</name>
<organism evidence="2">
    <name type="scientific">marine metagenome</name>
    <dbReference type="NCBI Taxonomy" id="408172"/>
    <lineage>
        <taxon>unclassified sequences</taxon>
        <taxon>metagenomes</taxon>
        <taxon>ecological metagenomes</taxon>
    </lineage>
</organism>
<dbReference type="Gene3D" id="3.90.79.10">
    <property type="entry name" value="Nucleoside Triphosphate Pyrophosphohydrolase"/>
    <property type="match status" value="1"/>
</dbReference>
<protein>
    <recommendedName>
        <fullName evidence="1">Nudix hydrolase domain-containing protein</fullName>
    </recommendedName>
</protein>
<gene>
    <name evidence="2" type="ORF">METZ01_LOCUS61733</name>
</gene>
<accession>A0A381SZI5</accession>
<dbReference type="SUPFAM" id="SSF55811">
    <property type="entry name" value="Nudix"/>
    <property type="match status" value="1"/>
</dbReference>
<feature type="domain" description="Nudix hydrolase" evidence="1">
    <location>
        <begin position="84"/>
        <end position="216"/>
    </location>
</feature>
<sequence length="230" mass="25481">MARWQSGYAAACKAVYVGSIPSRASIILVNPTKTPTISSFEALNKRDQVTAKDAVLAGPVGPIQCQILNLLENHSNPLDRNCRPGHLTGSSLIIRPQDSQILVLFHAKLKRWLQPGGHADSDGDMARVALREAIEETGIPQLEIVEPPIDLDIHVVDPPYEDVHEHHDVRYLVLAPEDSCPVGNRESTGFQWLDPDEIQRIDPDDGFIRMVERGLNMLSTLKAAYPRSEN</sequence>
<dbReference type="Pfam" id="PF00293">
    <property type="entry name" value="NUDIX"/>
    <property type="match status" value="1"/>
</dbReference>
<dbReference type="InterPro" id="IPR000086">
    <property type="entry name" value="NUDIX_hydrolase_dom"/>
</dbReference>
<dbReference type="AlphaFoldDB" id="A0A381SZI5"/>